<evidence type="ECO:0000313" key="3">
    <source>
        <dbReference type="Proteomes" id="UP000324022"/>
    </source>
</evidence>
<accession>A0A5C3EG45</accession>
<feature type="chain" id="PRO_5023097646" description="Effector family protein Eff1" evidence="1">
    <location>
        <begin position="22"/>
        <end position="245"/>
    </location>
</feature>
<feature type="signal peptide" evidence="1">
    <location>
        <begin position="1"/>
        <end position="21"/>
    </location>
</feature>
<dbReference type="Proteomes" id="UP000324022">
    <property type="component" value="Unassembled WGS sequence"/>
</dbReference>
<evidence type="ECO:0008006" key="4">
    <source>
        <dbReference type="Google" id="ProtNLM"/>
    </source>
</evidence>
<proteinExistence type="predicted"/>
<dbReference type="OrthoDB" id="2551821at2759"/>
<reference evidence="2 3" key="1">
    <citation type="submission" date="2018-03" db="EMBL/GenBank/DDBJ databases">
        <authorList>
            <person name="Guldener U."/>
        </authorList>
    </citation>
    <scope>NUCLEOTIDE SEQUENCE [LARGE SCALE GENOMIC DNA]</scope>
    <source>
        <strain evidence="2 3">NBRC100155</strain>
    </source>
</reference>
<gene>
    <name evidence="2" type="ORF">UTRI_04539_B</name>
</gene>
<dbReference type="EMBL" id="OOIN01000021">
    <property type="protein sequence ID" value="SPO28149.1"/>
    <property type="molecule type" value="Genomic_DNA"/>
</dbReference>
<dbReference type="AlphaFoldDB" id="A0A5C3EG45"/>
<keyword evidence="3" id="KW-1185">Reference proteome</keyword>
<evidence type="ECO:0000256" key="1">
    <source>
        <dbReference type="SAM" id="SignalP"/>
    </source>
</evidence>
<evidence type="ECO:0000313" key="2">
    <source>
        <dbReference type="EMBL" id="SPO28149.1"/>
    </source>
</evidence>
<sequence length="245" mass="27651">MSSQATKLVFVLLTLAAVVNAAVLRAVGLHPAMLQERSIFSFRDTKVGYDSLNNDYFGSEYSPYFDSPPPLEAYQKYPETYFYDGKPVLQAKYGVGLSQKKLKEMYKQFGGAYVTDHRGENPIAIGTSLKPPAKDEGLIKYLKDRDFVRTNFGRNAALAAYGHDAKPLKVSKWTWNPFRSTEPDVTSETSLRNMRYRLNNGRSINVSNKKGSTFIISKDILGKNMELDVWGELKGDFSKLSKVRF</sequence>
<name>A0A5C3EG45_9BASI</name>
<protein>
    <recommendedName>
        <fullName evidence="4">Effector family protein Eff1</fullName>
    </recommendedName>
</protein>
<organism evidence="2 3">
    <name type="scientific">Ustilago trichophora</name>
    <dbReference type="NCBI Taxonomy" id="86804"/>
    <lineage>
        <taxon>Eukaryota</taxon>
        <taxon>Fungi</taxon>
        <taxon>Dikarya</taxon>
        <taxon>Basidiomycota</taxon>
        <taxon>Ustilaginomycotina</taxon>
        <taxon>Ustilaginomycetes</taxon>
        <taxon>Ustilaginales</taxon>
        <taxon>Ustilaginaceae</taxon>
        <taxon>Ustilago</taxon>
    </lineage>
</organism>
<keyword evidence="1" id="KW-0732">Signal</keyword>